<dbReference type="RefSeq" id="WP_336806751.1">
    <property type="nucleotide sequence ID" value="NZ_JBBBNY010000002.1"/>
</dbReference>
<evidence type="ECO:0000256" key="3">
    <source>
        <dbReference type="ARBA" id="ARBA00022679"/>
    </source>
</evidence>
<sequence>MDLSEPTVAVVLHFRTPCRTFGCLASLASEGIDRVELVDNSEDGGQSMAELRAMLDKRPLGIRVHWHCPERNLGFAAAVNLVLDHLATVAPSRVLLINSDARLQPGAICALQGALADGSGIAVPRERGRGWGGPRGYHRWLALALPTRVPGVVSFPSGACLLLSPQVASWLRFDDKFFFYGEDVALGAAIETWRVPVAYVPAALVEHEGSGSARNGSLFYEYHVVRGHWLLAKKLTHNRAGYVLAIGGRLLTLPLRATFRAARAHSWLPWKAFCMATCDVVSGRRRSLTPPAGGPEAKGSTRG</sequence>
<dbReference type="EMBL" id="JBBBNY010000002">
    <property type="protein sequence ID" value="MEI7036144.1"/>
    <property type="molecule type" value="Genomic_DNA"/>
</dbReference>
<evidence type="ECO:0000313" key="4">
    <source>
        <dbReference type="EMBL" id="MEI7036144.1"/>
    </source>
</evidence>
<evidence type="ECO:0000313" key="5">
    <source>
        <dbReference type="Proteomes" id="UP001381174"/>
    </source>
</evidence>
<comment type="caution">
    <text evidence="4">The sequence shown here is derived from an EMBL/GenBank/DDBJ whole genome shotgun (WGS) entry which is preliminary data.</text>
</comment>
<name>A0ABU8JA64_9GAMM</name>
<organism evidence="4 5">
    <name type="scientific">Fulvimonas yonginensis</name>
    <dbReference type="NCBI Taxonomy" id="1495200"/>
    <lineage>
        <taxon>Bacteria</taxon>
        <taxon>Pseudomonadati</taxon>
        <taxon>Pseudomonadota</taxon>
        <taxon>Gammaproteobacteria</taxon>
        <taxon>Lysobacterales</taxon>
        <taxon>Rhodanobacteraceae</taxon>
        <taxon>Fulvimonas</taxon>
    </lineage>
</organism>
<keyword evidence="5" id="KW-1185">Reference proteome</keyword>
<dbReference type="PANTHER" id="PTHR43179">
    <property type="entry name" value="RHAMNOSYLTRANSFERASE WBBL"/>
    <property type="match status" value="1"/>
</dbReference>
<comment type="similarity">
    <text evidence="1">Belongs to the glycosyltransferase 2 family.</text>
</comment>
<dbReference type="InterPro" id="IPR029044">
    <property type="entry name" value="Nucleotide-diphossugar_trans"/>
</dbReference>
<protein>
    <recommendedName>
        <fullName evidence="6">GT2 family glycosyltransferase</fullName>
    </recommendedName>
</protein>
<dbReference type="Proteomes" id="UP001381174">
    <property type="component" value="Unassembled WGS sequence"/>
</dbReference>
<reference evidence="4 5" key="1">
    <citation type="journal article" date="2014" name="Int. J. Syst. Evol. Microbiol.">
        <title>Fulvimonas yonginensis sp. nov., isolated from greenhouse soil, and emended description of the genus Fulvimonas.</title>
        <authorList>
            <person name="Ahn J.H."/>
            <person name="Kim S.J."/>
            <person name="Weon H.Y."/>
            <person name="Hong S.B."/>
            <person name="Seok S.J."/>
            <person name="Kwon S.W."/>
        </authorList>
    </citation>
    <scope>NUCLEOTIDE SEQUENCE [LARGE SCALE GENOMIC DNA]</scope>
    <source>
        <strain evidence="4 5">KACC 16952</strain>
    </source>
</reference>
<gene>
    <name evidence="4" type="ORF">WAT24_05155</name>
</gene>
<keyword evidence="2" id="KW-0328">Glycosyltransferase</keyword>
<dbReference type="PANTHER" id="PTHR43179:SF12">
    <property type="entry name" value="GALACTOFURANOSYLTRANSFERASE GLFT2"/>
    <property type="match status" value="1"/>
</dbReference>
<keyword evidence="3" id="KW-0808">Transferase</keyword>
<accession>A0ABU8JA64</accession>
<dbReference type="Gene3D" id="3.90.550.10">
    <property type="entry name" value="Spore Coat Polysaccharide Biosynthesis Protein SpsA, Chain A"/>
    <property type="match status" value="1"/>
</dbReference>
<evidence type="ECO:0000256" key="2">
    <source>
        <dbReference type="ARBA" id="ARBA00022676"/>
    </source>
</evidence>
<evidence type="ECO:0008006" key="6">
    <source>
        <dbReference type="Google" id="ProtNLM"/>
    </source>
</evidence>
<evidence type="ECO:0000256" key="1">
    <source>
        <dbReference type="ARBA" id="ARBA00006739"/>
    </source>
</evidence>
<dbReference type="SUPFAM" id="SSF53448">
    <property type="entry name" value="Nucleotide-diphospho-sugar transferases"/>
    <property type="match status" value="1"/>
</dbReference>
<proteinExistence type="inferred from homology"/>